<evidence type="ECO:0000256" key="10">
    <source>
        <dbReference type="PROSITE-ProRule" id="PRU01360"/>
    </source>
</evidence>
<dbReference type="PANTHER" id="PTHR30069:SF29">
    <property type="entry name" value="HEMOGLOBIN AND HEMOGLOBIN-HAPTOGLOBIN-BINDING PROTEIN 1-RELATED"/>
    <property type="match status" value="1"/>
</dbReference>
<evidence type="ECO:0000256" key="2">
    <source>
        <dbReference type="ARBA" id="ARBA00022448"/>
    </source>
</evidence>
<evidence type="ECO:0000256" key="3">
    <source>
        <dbReference type="ARBA" id="ARBA00022452"/>
    </source>
</evidence>
<evidence type="ECO:0000256" key="11">
    <source>
        <dbReference type="RuleBase" id="RU003357"/>
    </source>
</evidence>
<keyword evidence="8 14" id="KW-0675">Receptor</keyword>
<dbReference type="InterPro" id="IPR037066">
    <property type="entry name" value="Plug_dom_sf"/>
</dbReference>
<dbReference type="GO" id="GO:0044718">
    <property type="term" value="P:siderophore transmembrane transport"/>
    <property type="evidence" value="ECO:0007669"/>
    <property type="project" value="TreeGrafter"/>
</dbReference>
<feature type="domain" description="TonB-dependent receptor-like beta-barrel" evidence="12">
    <location>
        <begin position="168"/>
        <end position="585"/>
    </location>
</feature>
<comment type="similarity">
    <text evidence="10 11">Belongs to the TonB-dependent receptor family.</text>
</comment>
<keyword evidence="9 10" id="KW-0998">Cell outer membrane</keyword>
<evidence type="ECO:0000313" key="15">
    <source>
        <dbReference type="Proteomes" id="UP000290172"/>
    </source>
</evidence>
<dbReference type="PROSITE" id="PS52016">
    <property type="entry name" value="TONB_DEPENDENT_REC_3"/>
    <property type="match status" value="1"/>
</dbReference>
<evidence type="ECO:0000256" key="7">
    <source>
        <dbReference type="ARBA" id="ARBA00023136"/>
    </source>
</evidence>
<keyword evidence="3 10" id="KW-1134">Transmembrane beta strand</keyword>
<dbReference type="GO" id="GO:0015344">
    <property type="term" value="F:siderophore uptake transmembrane transporter activity"/>
    <property type="evidence" value="ECO:0007669"/>
    <property type="project" value="TreeGrafter"/>
</dbReference>
<dbReference type="InterPro" id="IPR012910">
    <property type="entry name" value="Plug_dom"/>
</dbReference>
<dbReference type="RefSeq" id="WP_128978055.1">
    <property type="nucleotide sequence ID" value="NZ_PDKJ01000001.1"/>
</dbReference>
<dbReference type="Proteomes" id="UP000290172">
    <property type="component" value="Unassembled WGS sequence"/>
</dbReference>
<evidence type="ECO:0000256" key="9">
    <source>
        <dbReference type="ARBA" id="ARBA00023237"/>
    </source>
</evidence>
<dbReference type="Gene3D" id="2.170.130.10">
    <property type="entry name" value="TonB-dependent receptor, plug domain"/>
    <property type="match status" value="1"/>
</dbReference>
<dbReference type="EMBL" id="PDKJ01000001">
    <property type="protein sequence ID" value="RXJ70122.1"/>
    <property type="molecule type" value="Genomic_DNA"/>
</dbReference>
<dbReference type="InterPro" id="IPR000531">
    <property type="entry name" value="Beta-barrel_TonB"/>
</dbReference>
<keyword evidence="4 10" id="KW-0812">Transmembrane</keyword>
<dbReference type="SUPFAM" id="SSF56935">
    <property type="entry name" value="Porins"/>
    <property type="match status" value="1"/>
</dbReference>
<evidence type="ECO:0000256" key="8">
    <source>
        <dbReference type="ARBA" id="ARBA00023170"/>
    </source>
</evidence>
<dbReference type="AlphaFoldDB" id="A0A4Q0YHL1"/>
<sequence>MGKNKITTSVVATLLLATNLLSEELGTITVVSATKSEQSIKDVTSNVEVISSEELEERHFATVRDALNTISGLTFTSNGGLGSTTSLYLRGMGSNRVLVLIDGINYKDPSNTSGASIQHLMMNDIERIEVIKGAQSGIWGADAAAGVINIITKKAKKGFSGTINSEYGSYDTKKFGTALYYGSEKFDVKFTTNKVESNGFTTMLPKGENRNNYENDGYENRTVTFGTTYYINDDSKISFGIKDINAFAEYDTANGNDTNMKSDVDTTLYNLNYSQKIENHNLNLKYELSKFKRYEIGTVGSIWGESVLEFEGKTQNLELSDTYSYLNKDFLIYGFGANKSEVDYLLTDNSKNSDDSKSKFIYLTNTNSFNDKFILTQSLRFDSYNNFDDELTGKIGAKYNFTKDLAFKTNYGTAYNVPSIMQELNPWGTANSNLQPEKSQSFDIGFEYKEFSFTYFESKVKDLISWERATSRYLNQNGKSKFKGIEVGYKKLLTEDTLLGFNYTLQSAKDEDGDDLARRAKELYKASIDYYGFDKFHINVNAEYIGDRYDNSSKTIQTGNYGIVNSVINYEASRTLSLYLKIDNIFDTNYQTVDGYATAGLSAYSGIKVTF</sequence>
<dbReference type="Pfam" id="PF00593">
    <property type="entry name" value="TonB_dep_Rec_b-barrel"/>
    <property type="match status" value="1"/>
</dbReference>
<evidence type="ECO:0000256" key="4">
    <source>
        <dbReference type="ARBA" id="ARBA00022692"/>
    </source>
</evidence>
<dbReference type="CDD" id="cd01347">
    <property type="entry name" value="ligand_gated_channel"/>
    <property type="match status" value="1"/>
</dbReference>
<keyword evidence="7 10" id="KW-0472">Membrane</keyword>
<feature type="domain" description="TonB-dependent receptor plug" evidence="13">
    <location>
        <begin position="40"/>
        <end position="147"/>
    </location>
</feature>
<evidence type="ECO:0000256" key="6">
    <source>
        <dbReference type="ARBA" id="ARBA00023077"/>
    </source>
</evidence>
<evidence type="ECO:0000259" key="12">
    <source>
        <dbReference type="Pfam" id="PF00593"/>
    </source>
</evidence>
<evidence type="ECO:0000313" key="14">
    <source>
        <dbReference type="EMBL" id="RXJ70122.1"/>
    </source>
</evidence>
<evidence type="ECO:0000256" key="1">
    <source>
        <dbReference type="ARBA" id="ARBA00004571"/>
    </source>
</evidence>
<reference evidence="14 15" key="1">
    <citation type="submission" date="2017-10" db="EMBL/GenBank/DDBJ databases">
        <title>Genomics of the genus Arcobacter.</title>
        <authorList>
            <person name="Perez-Cataluna A."/>
            <person name="Figueras M.J."/>
        </authorList>
    </citation>
    <scope>NUCLEOTIDE SEQUENCE [LARGE SCALE GENOMIC DNA]</scope>
    <source>
        <strain evidence="14 15">CECT 8993</strain>
    </source>
</reference>
<protein>
    <submittedName>
        <fullName evidence="14">TonB-dependent receptor</fullName>
    </submittedName>
</protein>
<proteinExistence type="inferred from homology"/>
<evidence type="ECO:0000256" key="5">
    <source>
        <dbReference type="ARBA" id="ARBA00022729"/>
    </source>
</evidence>
<keyword evidence="5" id="KW-0732">Signal</keyword>
<dbReference type="Gene3D" id="2.40.170.20">
    <property type="entry name" value="TonB-dependent receptor, beta-barrel domain"/>
    <property type="match status" value="1"/>
</dbReference>
<dbReference type="GO" id="GO:0009279">
    <property type="term" value="C:cell outer membrane"/>
    <property type="evidence" value="ECO:0007669"/>
    <property type="project" value="UniProtKB-SubCell"/>
</dbReference>
<organism evidence="14 15">
    <name type="scientific">Halarcobacter ebronensis</name>
    <dbReference type="NCBI Taxonomy" id="1462615"/>
    <lineage>
        <taxon>Bacteria</taxon>
        <taxon>Pseudomonadati</taxon>
        <taxon>Campylobacterota</taxon>
        <taxon>Epsilonproteobacteria</taxon>
        <taxon>Campylobacterales</taxon>
        <taxon>Arcobacteraceae</taxon>
        <taxon>Halarcobacter</taxon>
    </lineage>
</organism>
<accession>A0A4Q0YHL1</accession>
<dbReference type="InterPro" id="IPR039426">
    <property type="entry name" value="TonB-dep_rcpt-like"/>
</dbReference>
<comment type="subcellular location">
    <subcellularLocation>
        <location evidence="1 10">Cell outer membrane</location>
        <topology evidence="1 10">Multi-pass membrane protein</topology>
    </subcellularLocation>
</comment>
<dbReference type="InterPro" id="IPR036942">
    <property type="entry name" value="Beta-barrel_TonB_sf"/>
</dbReference>
<name>A0A4Q0YHL1_9BACT</name>
<comment type="caution">
    <text evidence="14">The sequence shown here is derived from an EMBL/GenBank/DDBJ whole genome shotgun (WGS) entry which is preliminary data.</text>
</comment>
<evidence type="ECO:0000259" key="13">
    <source>
        <dbReference type="Pfam" id="PF07715"/>
    </source>
</evidence>
<keyword evidence="2 10" id="KW-0813">Transport</keyword>
<keyword evidence="6 11" id="KW-0798">TonB box</keyword>
<dbReference type="Pfam" id="PF07715">
    <property type="entry name" value="Plug"/>
    <property type="match status" value="1"/>
</dbReference>
<gene>
    <name evidence="14" type="ORF">CRV08_00735</name>
</gene>
<dbReference type="PANTHER" id="PTHR30069">
    <property type="entry name" value="TONB-DEPENDENT OUTER MEMBRANE RECEPTOR"/>
    <property type="match status" value="1"/>
</dbReference>